<comment type="similarity">
    <text evidence="1">Belongs to the peptidase C14B family.</text>
</comment>
<proteinExistence type="inferred from homology"/>
<dbReference type="EMBL" id="ML143623">
    <property type="protein sequence ID" value="TBU21325.1"/>
    <property type="molecule type" value="Genomic_DNA"/>
</dbReference>
<evidence type="ECO:0000256" key="1">
    <source>
        <dbReference type="ARBA" id="ARBA00009005"/>
    </source>
</evidence>
<evidence type="ECO:0000256" key="2">
    <source>
        <dbReference type="SAM" id="MobiDB-lite"/>
    </source>
</evidence>
<feature type="compositionally biased region" description="Low complexity" evidence="2">
    <location>
        <begin position="41"/>
        <end position="55"/>
    </location>
</feature>
<dbReference type="InterPro" id="IPR011600">
    <property type="entry name" value="Pept_C14_caspase"/>
</dbReference>
<dbReference type="AlphaFoldDB" id="A0A4Q9M3J3"/>
<gene>
    <name evidence="4" type="ORF">BD311DRAFT_244822</name>
</gene>
<dbReference type="GO" id="GO:0006508">
    <property type="term" value="P:proteolysis"/>
    <property type="evidence" value="ECO:0007669"/>
    <property type="project" value="InterPro"/>
</dbReference>
<dbReference type="GO" id="GO:0004197">
    <property type="term" value="F:cysteine-type endopeptidase activity"/>
    <property type="evidence" value="ECO:0007669"/>
    <property type="project" value="InterPro"/>
</dbReference>
<dbReference type="Gene3D" id="3.40.50.12660">
    <property type="match status" value="1"/>
</dbReference>
<dbReference type="PANTHER" id="PTHR48104">
    <property type="entry name" value="METACASPASE-4"/>
    <property type="match status" value="1"/>
</dbReference>
<sequence length="475" mass="53942">MAYIYNPSPSIPLSPFWPRPHTRSMMPKSSMFPNITKVKRSSTSDSARSSRSTKASKTIRRALIIGITYKNKVGETLRSPHTDARAWRQILFDKYHYKATDITLMLDAEETPKNLVPNKENLLHEIKALVAGARPGDRFMFYYSGHGTQIQSKSINEDDGFDEAIVPYSSSNDVDPILDDVLRELLVDPLPVGAHLTCIFDSCCSGTLLDLDHYACNNVYFPWVNRGKRDLRLTRRAVLRRKTVVDDHIVKVDLKASDEISLTETDKSHSAALGEPQPCLKICERTRSKSQVILKRDQVINDLATAGATSGRRFIITRSSTLEVPRHGDPVAIEKRKARRVFSIPHKFTFKGIFFKRCAEPETYLPCDGFKCKPESQRPKAHVISISACQDAEQTWESRKGPTMTQSMIRCLSESQRRAQIYEISTFFSPNRRDSLHASSQTYRTSWVRGPYVSGPISIPNEMICVDIIYIKKRH</sequence>
<name>A0A4Q9M3J3_9APHY</name>
<accession>A0A4Q9M3J3</accession>
<evidence type="ECO:0000313" key="4">
    <source>
        <dbReference type="EMBL" id="TBU21325.1"/>
    </source>
</evidence>
<reference evidence="4" key="1">
    <citation type="submission" date="2019-01" db="EMBL/GenBank/DDBJ databases">
        <title>Draft genome sequences of three monokaryotic isolates of the white-rot basidiomycete fungus Dichomitus squalens.</title>
        <authorList>
            <consortium name="DOE Joint Genome Institute"/>
            <person name="Lopez S.C."/>
            <person name="Andreopoulos B."/>
            <person name="Pangilinan J."/>
            <person name="Lipzen A."/>
            <person name="Riley R."/>
            <person name="Ahrendt S."/>
            <person name="Ng V."/>
            <person name="Barry K."/>
            <person name="Daum C."/>
            <person name="Grigoriev I.V."/>
            <person name="Hilden K.S."/>
            <person name="Makela M.R."/>
            <person name="de Vries R.P."/>
        </authorList>
    </citation>
    <scope>NUCLEOTIDE SEQUENCE [LARGE SCALE GENOMIC DNA]</scope>
    <source>
        <strain evidence="4">OM18370.1</strain>
    </source>
</reference>
<dbReference type="InterPro" id="IPR050452">
    <property type="entry name" value="Metacaspase"/>
</dbReference>
<dbReference type="PANTHER" id="PTHR48104:SF30">
    <property type="entry name" value="METACASPASE-1"/>
    <property type="match status" value="1"/>
</dbReference>
<dbReference type="OrthoDB" id="3223806at2759"/>
<feature type="domain" description="Peptidase C14 caspase" evidence="3">
    <location>
        <begin position="60"/>
        <end position="424"/>
    </location>
</feature>
<evidence type="ECO:0000259" key="3">
    <source>
        <dbReference type="Pfam" id="PF00656"/>
    </source>
</evidence>
<protein>
    <submittedName>
        <fullName evidence="4">Caspase domain-containing protein</fullName>
    </submittedName>
</protein>
<dbReference type="GO" id="GO:0005737">
    <property type="term" value="C:cytoplasm"/>
    <property type="evidence" value="ECO:0007669"/>
    <property type="project" value="TreeGrafter"/>
</dbReference>
<feature type="region of interest" description="Disordered" evidence="2">
    <location>
        <begin position="27"/>
        <end position="55"/>
    </location>
</feature>
<dbReference type="Proteomes" id="UP000292957">
    <property type="component" value="Unassembled WGS sequence"/>
</dbReference>
<dbReference type="Pfam" id="PF00656">
    <property type="entry name" value="Peptidase_C14"/>
    <property type="match status" value="1"/>
</dbReference>
<organism evidence="4">
    <name type="scientific">Dichomitus squalens</name>
    <dbReference type="NCBI Taxonomy" id="114155"/>
    <lineage>
        <taxon>Eukaryota</taxon>
        <taxon>Fungi</taxon>
        <taxon>Dikarya</taxon>
        <taxon>Basidiomycota</taxon>
        <taxon>Agaricomycotina</taxon>
        <taxon>Agaricomycetes</taxon>
        <taxon>Polyporales</taxon>
        <taxon>Polyporaceae</taxon>
        <taxon>Dichomitus</taxon>
    </lineage>
</organism>